<sequence>MDDRSFADVADRAEEWEVRGSSTPFQGRVTGVRSEEVLMPDGSWARRDYQTHPGSVSVLALDDRQRVLILRQYRHPVRQRLWELPAGLLDVPGENPLHAAQRELYEEAHCKAGTWRVLVDFYTSPGGTDEALRLFLATDLAEAEGRRYEAHGEELELESARVPVEELVGLIHAGKLHNPTLITGTLALYAALHGPGGLEGLRPADSPWPARPFV</sequence>
<evidence type="ECO:0000313" key="4">
    <source>
        <dbReference type="Proteomes" id="UP001499863"/>
    </source>
</evidence>
<dbReference type="PROSITE" id="PS51462">
    <property type="entry name" value="NUDIX"/>
    <property type="match status" value="1"/>
</dbReference>
<comment type="caution">
    <text evidence="3">The sequence shown here is derived from an EMBL/GenBank/DDBJ whole genome shotgun (WGS) entry which is preliminary data.</text>
</comment>
<protein>
    <submittedName>
        <fullName evidence="3">NUDIX hydrolase</fullName>
    </submittedName>
</protein>
<dbReference type="Gene3D" id="3.90.79.10">
    <property type="entry name" value="Nucleoside Triphosphate Pyrophosphohydrolase"/>
    <property type="match status" value="1"/>
</dbReference>
<organism evidence="3 4">
    <name type="scientific">Kitasatospora putterlickiae</name>
    <dbReference type="NCBI Taxonomy" id="221725"/>
    <lineage>
        <taxon>Bacteria</taxon>
        <taxon>Bacillati</taxon>
        <taxon>Actinomycetota</taxon>
        <taxon>Actinomycetes</taxon>
        <taxon>Kitasatosporales</taxon>
        <taxon>Streptomycetaceae</taxon>
        <taxon>Kitasatospora</taxon>
    </lineage>
</organism>
<name>A0ABN1XJM2_9ACTN</name>
<keyword evidence="1 3" id="KW-0378">Hydrolase</keyword>
<dbReference type="EMBL" id="BAAAKJ010000006">
    <property type="protein sequence ID" value="GAA1382241.1"/>
    <property type="molecule type" value="Genomic_DNA"/>
</dbReference>
<dbReference type="PANTHER" id="PTHR11839:SF31">
    <property type="entry name" value="ADP-RIBOSE PYROPHOSPHATASE"/>
    <property type="match status" value="1"/>
</dbReference>
<dbReference type="RefSeq" id="WP_344322696.1">
    <property type="nucleotide sequence ID" value="NZ_BAAAKJ010000006.1"/>
</dbReference>
<dbReference type="InterPro" id="IPR015797">
    <property type="entry name" value="NUDIX_hydrolase-like_dom_sf"/>
</dbReference>
<dbReference type="CDD" id="cd24158">
    <property type="entry name" value="NUDIX_ADPRase_Rv1700"/>
    <property type="match status" value="1"/>
</dbReference>
<dbReference type="PANTHER" id="PTHR11839">
    <property type="entry name" value="UDP/ADP-SUGAR PYROPHOSPHATASE"/>
    <property type="match status" value="1"/>
</dbReference>
<gene>
    <name evidence="3" type="ORF">GCM10009639_01080</name>
</gene>
<evidence type="ECO:0000259" key="2">
    <source>
        <dbReference type="PROSITE" id="PS51462"/>
    </source>
</evidence>
<dbReference type="Pfam" id="PF00293">
    <property type="entry name" value="NUDIX"/>
    <property type="match status" value="1"/>
</dbReference>
<feature type="domain" description="Nudix hydrolase" evidence="2">
    <location>
        <begin position="50"/>
        <end position="184"/>
    </location>
</feature>
<proteinExistence type="predicted"/>
<evidence type="ECO:0000313" key="3">
    <source>
        <dbReference type="EMBL" id="GAA1382241.1"/>
    </source>
</evidence>
<dbReference type="SUPFAM" id="SSF55811">
    <property type="entry name" value="Nudix"/>
    <property type="match status" value="1"/>
</dbReference>
<reference evidence="3 4" key="1">
    <citation type="journal article" date="2019" name="Int. J. Syst. Evol. Microbiol.">
        <title>The Global Catalogue of Microorganisms (GCM) 10K type strain sequencing project: providing services to taxonomists for standard genome sequencing and annotation.</title>
        <authorList>
            <consortium name="The Broad Institute Genomics Platform"/>
            <consortium name="The Broad Institute Genome Sequencing Center for Infectious Disease"/>
            <person name="Wu L."/>
            <person name="Ma J."/>
        </authorList>
    </citation>
    <scope>NUCLEOTIDE SEQUENCE [LARGE SCALE GENOMIC DNA]</scope>
    <source>
        <strain evidence="3 4">JCM 12393</strain>
    </source>
</reference>
<dbReference type="Proteomes" id="UP001499863">
    <property type="component" value="Unassembled WGS sequence"/>
</dbReference>
<accession>A0ABN1XJM2</accession>
<evidence type="ECO:0000256" key="1">
    <source>
        <dbReference type="ARBA" id="ARBA00022801"/>
    </source>
</evidence>
<dbReference type="GO" id="GO:0016787">
    <property type="term" value="F:hydrolase activity"/>
    <property type="evidence" value="ECO:0007669"/>
    <property type="project" value="UniProtKB-KW"/>
</dbReference>
<dbReference type="InterPro" id="IPR000086">
    <property type="entry name" value="NUDIX_hydrolase_dom"/>
</dbReference>
<keyword evidence="4" id="KW-1185">Reference proteome</keyword>